<comment type="caution">
    <text evidence="1">The sequence shown here is derived from an EMBL/GenBank/DDBJ whole genome shotgun (WGS) entry which is preliminary data.</text>
</comment>
<dbReference type="Proteomes" id="UP000660024">
    <property type="component" value="Unassembled WGS sequence"/>
</dbReference>
<reference evidence="1 2" key="1">
    <citation type="submission" date="2020-12" db="EMBL/GenBank/DDBJ databases">
        <title>Bacterial novel species Pedobacter sp. SD-b isolated from soil.</title>
        <authorList>
            <person name="Jung H.-Y."/>
        </authorList>
    </citation>
    <scope>NUCLEOTIDE SEQUENCE [LARGE SCALE GENOMIC DNA]</scope>
    <source>
        <strain evidence="1 2">SD-b</strain>
    </source>
</reference>
<dbReference type="EMBL" id="JAEHFY010000014">
    <property type="protein sequence ID" value="MBK0383554.1"/>
    <property type="molecule type" value="Genomic_DNA"/>
</dbReference>
<sequence length="97" mass="11363">MKNYKYRINEMMENLPIRLHRKASVIIPKKLNVSTATFSNYRNIQLNDIQDIPYEKVIMLEKLFSLKHGSLQNFTIDTPSIEILLNQDEKKSHSVTA</sequence>
<protein>
    <recommendedName>
        <fullName evidence="3">HTH cro/C1-type domain-containing protein</fullName>
    </recommendedName>
</protein>
<gene>
    <name evidence="1" type="ORF">I5M32_11355</name>
</gene>
<proteinExistence type="predicted"/>
<evidence type="ECO:0000313" key="2">
    <source>
        <dbReference type="Proteomes" id="UP000660024"/>
    </source>
</evidence>
<keyword evidence="2" id="KW-1185">Reference proteome</keyword>
<evidence type="ECO:0008006" key="3">
    <source>
        <dbReference type="Google" id="ProtNLM"/>
    </source>
</evidence>
<evidence type="ECO:0000313" key="1">
    <source>
        <dbReference type="EMBL" id="MBK0383554.1"/>
    </source>
</evidence>
<organism evidence="1 2">
    <name type="scientific">Pedobacter segetis</name>
    <dbReference type="NCBI Taxonomy" id="2793069"/>
    <lineage>
        <taxon>Bacteria</taxon>
        <taxon>Pseudomonadati</taxon>
        <taxon>Bacteroidota</taxon>
        <taxon>Sphingobacteriia</taxon>
        <taxon>Sphingobacteriales</taxon>
        <taxon>Sphingobacteriaceae</taxon>
        <taxon>Pedobacter</taxon>
    </lineage>
</organism>
<dbReference type="RefSeq" id="WP_200586361.1">
    <property type="nucleotide sequence ID" value="NZ_JAEHFY010000014.1"/>
</dbReference>
<name>A0ABS1BKY5_9SPHI</name>
<accession>A0ABS1BKY5</accession>